<reference evidence="2 3" key="1">
    <citation type="submission" date="2022-08" db="EMBL/GenBank/DDBJ databases">
        <title>Bacterial and archaeal communities from various locations to study Microbial Dark Matter (Phase II).</title>
        <authorList>
            <person name="Stepanauskas R."/>
        </authorList>
    </citation>
    <scope>NUCLEOTIDE SEQUENCE [LARGE SCALE GENOMIC DNA]</scope>
    <source>
        <strain evidence="2 3">PD1</strain>
    </source>
</reference>
<evidence type="ECO:0000313" key="2">
    <source>
        <dbReference type="EMBL" id="MCS3920684.1"/>
    </source>
</evidence>
<dbReference type="RefSeq" id="WP_259100691.1">
    <property type="nucleotide sequence ID" value="NZ_CP130454.1"/>
</dbReference>
<name>A0ABT2ERU2_9BACT</name>
<keyword evidence="1" id="KW-0472">Membrane</keyword>
<evidence type="ECO:0000256" key="1">
    <source>
        <dbReference type="SAM" id="Phobius"/>
    </source>
</evidence>
<protein>
    <submittedName>
        <fullName evidence="2">Uncharacterized protein</fullName>
    </submittedName>
</protein>
<dbReference type="Proteomes" id="UP001204798">
    <property type="component" value="Unassembled WGS sequence"/>
</dbReference>
<sequence>MWKAQTKEAVLREIKIREWRKQVGRTLAKALSWLVLGIAKSVVVTLGWLKWHSAKVAHDIELNRLLSQRHDKLLRLGETVYAMYRSGGISWDAVEPLCQDIEQIDRRLDATKAMPLQVLPQEPEREQNLQAESAASQ</sequence>
<keyword evidence="1" id="KW-0812">Transmembrane</keyword>
<evidence type="ECO:0000313" key="3">
    <source>
        <dbReference type="Proteomes" id="UP001204798"/>
    </source>
</evidence>
<gene>
    <name evidence="2" type="ORF">M2350_003119</name>
</gene>
<organism evidence="2 3">
    <name type="scientific">Candidatus Fervidibacter sacchari</name>
    <dbReference type="NCBI Taxonomy" id="1448929"/>
    <lineage>
        <taxon>Bacteria</taxon>
        <taxon>Candidatus Fervidibacterota</taxon>
        <taxon>Candidatus Fervidibacter</taxon>
    </lineage>
</organism>
<dbReference type="EMBL" id="JANUCP010000006">
    <property type="protein sequence ID" value="MCS3920684.1"/>
    <property type="molecule type" value="Genomic_DNA"/>
</dbReference>
<keyword evidence="1" id="KW-1133">Transmembrane helix</keyword>
<proteinExistence type="predicted"/>
<keyword evidence="3" id="KW-1185">Reference proteome</keyword>
<accession>A0ABT2ERU2</accession>
<feature type="transmembrane region" description="Helical" evidence="1">
    <location>
        <begin position="30"/>
        <end position="49"/>
    </location>
</feature>
<comment type="caution">
    <text evidence="2">The sequence shown here is derived from an EMBL/GenBank/DDBJ whole genome shotgun (WGS) entry which is preliminary data.</text>
</comment>